<dbReference type="Proteomes" id="UP000241394">
    <property type="component" value="Chromosome LG27"/>
</dbReference>
<reference evidence="2 3" key="1">
    <citation type="submission" date="2017-07" db="EMBL/GenBank/DDBJ databases">
        <title>An improved, manually edited Actinidia chinensis var. chinensis (kiwifruit) genome highlights the challenges associated with draft genomes and gene prediction in plants.</title>
        <authorList>
            <person name="Pilkington S."/>
            <person name="Crowhurst R."/>
            <person name="Hilario E."/>
            <person name="Nardozza S."/>
            <person name="Fraser L."/>
            <person name="Peng Y."/>
            <person name="Gunaseelan K."/>
            <person name="Simpson R."/>
            <person name="Tahir J."/>
            <person name="Deroles S."/>
            <person name="Templeton K."/>
            <person name="Luo Z."/>
            <person name="Davy M."/>
            <person name="Cheng C."/>
            <person name="Mcneilage M."/>
            <person name="Scaglione D."/>
            <person name="Liu Y."/>
            <person name="Zhang Q."/>
            <person name="Datson P."/>
            <person name="De Silva N."/>
            <person name="Gardiner S."/>
            <person name="Bassett H."/>
            <person name="Chagne D."/>
            <person name="Mccallum J."/>
            <person name="Dzierzon H."/>
            <person name="Deng C."/>
            <person name="Wang Y.-Y."/>
            <person name="Barron N."/>
            <person name="Manako K."/>
            <person name="Bowen J."/>
            <person name="Foster T."/>
            <person name="Erridge Z."/>
            <person name="Tiffin H."/>
            <person name="Waite C."/>
            <person name="Davies K."/>
            <person name="Grierson E."/>
            <person name="Laing W."/>
            <person name="Kirk R."/>
            <person name="Chen X."/>
            <person name="Wood M."/>
            <person name="Montefiori M."/>
            <person name="Brummell D."/>
            <person name="Schwinn K."/>
            <person name="Catanach A."/>
            <person name="Fullerton C."/>
            <person name="Li D."/>
            <person name="Meiyalaghan S."/>
            <person name="Nieuwenhuizen N."/>
            <person name="Read N."/>
            <person name="Prakash R."/>
            <person name="Hunter D."/>
            <person name="Zhang H."/>
            <person name="Mckenzie M."/>
            <person name="Knabel M."/>
            <person name="Harris A."/>
            <person name="Allan A."/>
            <person name="Chen A."/>
            <person name="Janssen B."/>
            <person name="Plunkett B."/>
            <person name="Dwamena C."/>
            <person name="Voogd C."/>
            <person name="Leif D."/>
            <person name="Lafferty D."/>
            <person name="Souleyre E."/>
            <person name="Varkonyi-Gasic E."/>
            <person name="Gambi F."/>
            <person name="Hanley J."/>
            <person name="Yao J.-L."/>
            <person name="Cheung J."/>
            <person name="David K."/>
            <person name="Warren B."/>
            <person name="Marsh K."/>
            <person name="Snowden K."/>
            <person name="Lin-Wang K."/>
            <person name="Brian L."/>
            <person name="Martinez-Sanchez M."/>
            <person name="Wang M."/>
            <person name="Ileperuma N."/>
            <person name="Macnee N."/>
            <person name="Campin R."/>
            <person name="Mcatee P."/>
            <person name="Drummond R."/>
            <person name="Espley R."/>
            <person name="Ireland H."/>
            <person name="Wu R."/>
            <person name="Atkinson R."/>
            <person name="Karunairetnam S."/>
            <person name="Bulley S."/>
            <person name="Chunkath S."/>
            <person name="Hanley Z."/>
            <person name="Storey R."/>
            <person name="Thrimawithana A."/>
            <person name="Thomson S."/>
            <person name="David C."/>
            <person name="Testolin R."/>
        </authorList>
    </citation>
    <scope>NUCLEOTIDE SEQUENCE [LARGE SCALE GENOMIC DNA]</scope>
    <source>
        <strain evidence="3">cv. Red5</strain>
        <tissue evidence="2">Young leaf</tissue>
    </source>
</reference>
<dbReference type="OMA" id="KWEDIGF"/>
<comment type="caution">
    <text evidence="2">The sequence shown here is derived from an EMBL/GenBank/DDBJ whole genome shotgun (WGS) entry which is preliminary data.</text>
</comment>
<dbReference type="OrthoDB" id="1892100at2759"/>
<dbReference type="PANTHER" id="PTHR37210:SF2">
    <property type="entry name" value="PROTEIN CHLOROPLAST VESICULATION"/>
    <property type="match status" value="1"/>
</dbReference>
<accession>A0A2R6P8Z6</accession>
<dbReference type="EMBL" id="NKQK01000027">
    <property type="protein sequence ID" value="PSR87492.1"/>
    <property type="molecule type" value="Genomic_DNA"/>
</dbReference>
<sequence>MAISTSCCLNRSPLPPTSRPSSLPQVAWSNKERSWRSHCLLGMACVIIGLEMDHSMAIAENMQPIVESKERFNHRWSDKRACPPWRLNSLETIVPENLPRPSFHRRWESVGHPSRTAPAVKVVIGIVRVRSNCFTM</sequence>
<dbReference type="InParanoid" id="A0A2R6P8Z6"/>
<dbReference type="InterPro" id="IPR053350">
    <property type="entry name" value="CV_Inducer"/>
</dbReference>
<organism evidence="2 3">
    <name type="scientific">Actinidia chinensis var. chinensis</name>
    <name type="common">Chinese soft-hair kiwi</name>
    <dbReference type="NCBI Taxonomy" id="1590841"/>
    <lineage>
        <taxon>Eukaryota</taxon>
        <taxon>Viridiplantae</taxon>
        <taxon>Streptophyta</taxon>
        <taxon>Embryophyta</taxon>
        <taxon>Tracheophyta</taxon>
        <taxon>Spermatophyta</taxon>
        <taxon>Magnoliopsida</taxon>
        <taxon>eudicotyledons</taxon>
        <taxon>Gunneridae</taxon>
        <taxon>Pentapetalae</taxon>
        <taxon>asterids</taxon>
        <taxon>Ericales</taxon>
        <taxon>Actinidiaceae</taxon>
        <taxon>Actinidia</taxon>
    </lineage>
</organism>
<keyword evidence="3" id="KW-1185">Reference proteome</keyword>
<name>A0A2R6P8Z6_ACTCC</name>
<dbReference type="FunCoup" id="A0A2R6P8Z6">
    <property type="interactions" value="94"/>
</dbReference>
<dbReference type="STRING" id="1590841.A0A2R6P8Z6"/>
<protein>
    <submittedName>
        <fullName evidence="2">Acetylesterase</fullName>
    </submittedName>
</protein>
<dbReference type="Gramene" id="PSR87492">
    <property type="protein sequence ID" value="PSR87492"/>
    <property type="gene ID" value="CEY00_Acc30540"/>
</dbReference>
<dbReference type="AlphaFoldDB" id="A0A2R6P8Z6"/>
<reference evidence="3" key="2">
    <citation type="journal article" date="2018" name="BMC Genomics">
        <title>A manually annotated Actinidia chinensis var. chinensis (kiwifruit) genome highlights the challenges associated with draft genomes and gene prediction in plants.</title>
        <authorList>
            <person name="Pilkington S.M."/>
            <person name="Crowhurst R."/>
            <person name="Hilario E."/>
            <person name="Nardozza S."/>
            <person name="Fraser L."/>
            <person name="Peng Y."/>
            <person name="Gunaseelan K."/>
            <person name="Simpson R."/>
            <person name="Tahir J."/>
            <person name="Deroles S.C."/>
            <person name="Templeton K."/>
            <person name="Luo Z."/>
            <person name="Davy M."/>
            <person name="Cheng C."/>
            <person name="McNeilage M."/>
            <person name="Scaglione D."/>
            <person name="Liu Y."/>
            <person name="Zhang Q."/>
            <person name="Datson P."/>
            <person name="De Silva N."/>
            <person name="Gardiner S.E."/>
            <person name="Bassett H."/>
            <person name="Chagne D."/>
            <person name="McCallum J."/>
            <person name="Dzierzon H."/>
            <person name="Deng C."/>
            <person name="Wang Y.Y."/>
            <person name="Barron L."/>
            <person name="Manako K."/>
            <person name="Bowen J."/>
            <person name="Foster T.M."/>
            <person name="Erridge Z.A."/>
            <person name="Tiffin H."/>
            <person name="Waite C.N."/>
            <person name="Davies K.M."/>
            <person name="Grierson E.P."/>
            <person name="Laing W.A."/>
            <person name="Kirk R."/>
            <person name="Chen X."/>
            <person name="Wood M."/>
            <person name="Montefiori M."/>
            <person name="Brummell D.A."/>
            <person name="Schwinn K.E."/>
            <person name="Catanach A."/>
            <person name="Fullerton C."/>
            <person name="Li D."/>
            <person name="Meiyalaghan S."/>
            <person name="Nieuwenhuizen N."/>
            <person name="Read N."/>
            <person name="Prakash R."/>
            <person name="Hunter D."/>
            <person name="Zhang H."/>
            <person name="McKenzie M."/>
            <person name="Knabel M."/>
            <person name="Harris A."/>
            <person name="Allan A.C."/>
            <person name="Gleave A."/>
            <person name="Chen A."/>
            <person name="Janssen B.J."/>
            <person name="Plunkett B."/>
            <person name="Ampomah-Dwamena C."/>
            <person name="Voogd C."/>
            <person name="Leif D."/>
            <person name="Lafferty D."/>
            <person name="Souleyre E.J.F."/>
            <person name="Varkonyi-Gasic E."/>
            <person name="Gambi F."/>
            <person name="Hanley J."/>
            <person name="Yao J.L."/>
            <person name="Cheung J."/>
            <person name="David K.M."/>
            <person name="Warren B."/>
            <person name="Marsh K."/>
            <person name="Snowden K.C."/>
            <person name="Lin-Wang K."/>
            <person name="Brian L."/>
            <person name="Martinez-Sanchez M."/>
            <person name="Wang M."/>
            <person name="Ileperuma N."/>
            <person name="Macnee N."/>
            <person name="Campin R."/>
            <person name="McAtee P."/>
            <person name="Drummond R.S.M."/>
            <person name="Espley R.V."/>
            <person name="Ireland H.S."/>
            <person name="Wu R."/>
            <person name="Atkinson R.G."/>
            <person name="Karunairetnam S."/>
            <person name="Bulley S."/>
            <person name="Chunkath S."/>
            <person name="Hanley Z."/>
            <person name="Storey R."/>
            <person name="Thrimawithana A.H."/>
            <person name="Thomson S."/>
            <person name="David C."/>
            <person name="Testolin R."/>
            <person name="Huang H."/>
            <person name="Hellens R.P."/>
            <person name="Schaffer R.J."/>
        </authorList>
    </citation>
    <scope>NUCLEOTIDE SEQUENCE [LARGE SCALE GENOMIC DNA]</scope>
    <source>
        <strain evidence="3">cv. Red5</strain>
    </source>
</reference>
<feature type="region of interest" description="Disordered" evidence="1">
    <location>
        <begin position="1"/>
        <end position="25"/>
    </location>
</feature>
<evidence type="ECO:0000313" key="2">
    <source>
        <dbReference type="EMBL" id="PSR87492.1"/>
    </source>
</evidence>
<evidence type="ECO:0000256" key="1">
    <source>
        <dbReference type="SAM" id="MobiDB-lite"/>
    </source>
</evidence>
<gene>
    <name evidence="2" type="ORF">CEY00_Acc30540</name>
</gene>
<proteinExistence type="predicted"/>
<dbReference type="PANTHER" id="PTHR37210">
    <property type="entry name" value="EXPRESSED PROTEIN"/>
    <property type="match status" value="1"/>
</dbReference>
<evidence type="ECO:0000313" key="3">
    <source>
        <dbReference type="Proteomes" id="UP000241394"/>
    </source>
</evidence>